<organism evidence="3 4">
    <name type="scientific">Duganella margarita</name>
    <dbReference type="NCBI Taxonomy" id="2692170"/>
    <lineage>
        <taxon>Bacteria</taxon>
        <taxon>Pseudomonadati</taxon>
        <taxon>Pseudomonadota</taxon>
        <taxon>Betaproteobacteria</taxon>
        <taxon>Burkholderiales</taxon>
        <taxon>Oxalobacteraceae</taxon>
        <taxon>Telluria group</taxon>
        <taxon>Duganella</taxon>
    </lineage>
</organism>
<dbReference type="Proteomes" id="UP000466332">
    <property type="component" value="Unassembled WGS sequence"/>
</dbReference>
<feature type="signal peptide" evidence="1">
    <location>
        <begin position="1"/>
        <end position="21"/>
    </location>
</feature>
<sequence length="173" mass="18148">MKAKMIFASILFALSAGVASANDIQVSAGVLPTDPLNPWSDIFTHTSGAFTDTIDFTVPYPYLGSSANPLYLTLHGTLVTNISSLVYTVYGGASGSSGAAIVSYAGDGTSYDLPLTAAGPYHIEVKGSVVGTNTKGSYALALVSSVPEEQTYVMMLMGIGMMGYVARRRQRRS</sequence>
<dbReference type="EMBL" id="WWCS01000011">
    <property type="protein sequence ID" value="MYN41132.1"/>
    <property type="molecule type" value="Genomic_DNA"/>
</dbReference>
<reference evidence="3 4" key="1">
    <citation type="submission" date="2019-12" db="EMBL/GenBank/DDBJ databases">
        <title>Novel species isolated from a subtropical stream in China.</title>
        <authorList>
            <person name="Lu H."/>
        </authorList>
    </citation>
    <scope>NUCLEOTIDE SEQUENCE [LARGE SCALE GENOMIC DNA]</scope>
    <source>
        <strain evidence="3 4">FT109W</strain>
    </source>
</reference>
<name>A0ABW9WLH6_9BURK</name>
<accession>A0ABW9WLH6</accession>
<evidence type="ECO:0000313" key="3">
    <source>
        <dbReference type="EMBL" id="MYN41132.1"/>
    </source>
</evidence>
<dbReference type="InterPro" id="IPR013424">
    <property type="entry name" value="Ice-binding_C"/>
</dbReference>
<dbReference type="RefSeq" id="WP_161046120.1">
    <property type="nucleotide sequence ID" value="NZ_WWCS01000011.1"/>
</dbReference>
<keyword evidence="4" id="KW-1185">Reference proteome</keyword>
<feature type="domain" description="Ice-binding protein C-terminal" evidence="2">
    <location>
        <begin position="151"/>
        <end position="169"/>
    </location>
</feature>
<evidence type="ECO:0000259" key="2">
    <source>
        <dbReference type="Pfam" id="PF07589"/>
    </source>
</evidence>
<feature type="chain" id="PRO_5045381587" evidence="1">
    <location>
        <begin position="22"/>
        <end position="173"/>
    </location>
</feature>
<protein>
    <submittedName>
        <fullName evidence="3">PEP-CTERM sorting domain-containing protein</fullName>
    </submittedName>
</protein>
<evidence type="ECO:0000313" key="4">
    <source>
        <dbReference type="Proteomes" id="UP000466332"/>
    </source>
</evidence>
<proteinExistence type="predicted"/>
<comment type="caution">
    <text evidence="3">The sequence shown here is derived from an EMBL/GenBank/DDBJ whole genome shotgun (WGS) entry which is preliminary data.</text>
</comment>
<dbReference type="Pfam" id="PF07589">
    <property type="entry name" value="PEP-CTERM"/>
    <property type="match status" value="1"/>
</dbReference>
<gene>
    <name evidence="3" type="ORF">GTP55_17350</name>
</gene>
<dbReference type="NCBIfam" id="NF038126">
    <property type="entry name" value="PEP_CTERM_FxDxF"/>
    <property type="match status" value="1"/>
</dbReference>
<evidence type="ECO:0000256" key="1">
    <source>
        <dbReference type="SAM" id="SignalP"/>
    </source>
</evidence>
<keyword evidence="1" id="KW-0732">Signal</keyword>